<comment type="subcellular location">
    <subcellularLocation>
        <location evidence="1">Cell membrane</location>
        <topology evidence="1">Multi-pass membrane protein</topology>
    </subcellularLocation>
</comment>
<keyword evidence="4 8" id="KW-0812">Transmembrane</keyword>
<keyword evidence="3" id="KW-1003">Cell membrane</keyword>
<sequence length="256" mass="28451">MELKEYFRVITRKWWIPVITVFCCLALVYVYTTFYDKPVYEASADLIVNQPAGADAGESLVNPNSINTNLMLINTYRQIMTSEAITKYVSQQHPELGLSPQELSSKVTINTMKDTQVINLSARDASYERAAVIVNAVSQVFIERVSTIMNVDNVSILNEANLNASPDPVNNRAVILYLFAAMLGLALGYGILFLISYLDDSISSEQEIEQVLGLTVLAKTRKAKKRDWVQQNKQDAKPAASPAAAKTMNKANARHL</sequence>
<gene>
    <name evidence="10" type="ORF">E6C60_2347</name>
</gene>
<dbReference type="GO" id="GO:0005886">
    <property type="term" value="C:plasma membrane"/>
    <property type="evidence" value="ECO:0007669"/>
    <property type="project" value="UniProtKB-SubCell"/>
</dbReference>
<dbReference type="KEGG" id="palo:E6C60_2347"/>
<evidence type="ECO:0000259" key="9">
    <source>
        <dbReference type="Pfam" id="PF02706"/>
    </source>
</evidence>
<keyword evidence="5 8" id="KW-1133">Transmembrane helix</keyword>
<dbReference type="GO" id="GO:0004713">
    <property type="term" value="F:protein tyrosine kinase activity"/>
    <property type="evidence" value="ECO:0007669"/>
    <property type="project" value="TreeGrafter"/>
</dbReference>
<evidence type="ECO:0000256" key="4">
    <source>
        <dbReference type="ARBA" id="ARBA00022692"/>
    </source>
</evidence>
<feature type="compositionally biased region" description="Low complexity" evidence="7">
    <location>
        <begin position="237"/>
        <end position="246"/>
    </location>
</feature>
<dbReference type="EMBL" id="CP040396">
    <property type="protein sequence ID" value="QCT03059.1"/>
    <property type="molecule type" value="Genomic_DNA"/>
</dbReference>
<feature type="transmembrane region" description="Helical" evidence="8">
    <location>
        <begin position="174"/>
        <end position="198"/>
    </location>
</feature>
<evidence type="ECO:0000256" key="5">
    <source>
        <dbReference type="ARBA" id="ARBA00022989"/>
    </source>
</evidence>
<dbReference type="AlphaFoldDB" id="A0A4P8XRF4"/>
<evidence type="ECO:0000256" key="3">
    <source>
        <dbReference type="ARBA" id="ARBA00022475"/>
    </source>
</evidence>
<evidence type="ECO:0000256" key="2">
    <source>
        <dbReference type="ARBA" id="ARBA00006683"/>
    </source>
</evidence>
<dbReference type="RefSeq" id="WP_138225991.1">
    <property type="nucleotide sequence ID" value="NZ_CP040396.1"/>
</dbReference>
<feature type="region of interest" description="Disordered" evidence="7">
    <location>
        <begin position="227"/>
        <end position="256"/>
    </location>
</feature>
<dbReference type="OrthoDB" id="2360475at2"/>
<comment type="similarity">
    <text evidence="2">Belongs to the CpsC/CapA family.</text>
</comment>
<name>A0A4P8XRF4_9BACL</name>
<reference evidence="10 11" key="1">
    <citation type="submission" date="2019-05" db="EMBL/GenBank/DDBJ databases">
        <authorList>
            <person name="Chen C."/>
        </authorList>
    </citation>
    <scope>NUCLEOTIDE SEQUENCE [LARGE SCALE GENOMIC DNA]</scope>
    <source>
        <strain evidence="10 11">HB172198</strain>
    </source>
</reference>
<feature type="domain" description="Polysaccharide chain length determinant N-terminal" evidence="9">
    <location>
        <begin position="2"/>
        <end position="92"/>
    </location>
</feature>
<evidence type="ECO:0000256" key="1">
    <source>
        <dbReference type="ARBA" id="ARBA00004651"/>
    </source>
</evidence>
<evidence type="ECO:0000256" key="7">
    <source>
        <dbReference type="SAM" id="MobiDB-lite"/>
    </source>
</evidence>
<dbReference type="InterPro" id="IPR050445">
    <property type="entry name" value="Bact_polysacc_biosynth/exp"/>
</dbReference>
<feature type="transmembrane region" description="Helical" evidence="8">
    <location>
        <begin position="14"/>
        <end position="32"/>
    </location>
</feature>
<evidence type="ECO:0000256" key="8">
    <source>
        <dbReference type="SAM" id="Phobius"/>
    </source>
</evidence>
<evidence type="ECO:0000256" key="6">
    <source>
        <dbReference type="ARBA" id="ARBA00023136"/>
    </source>
</evidence>
<dbReference type="PANTHER" id="PTHR32309:SF13">
    <property type="entry name" value="FERRIC ENTEROBACTIN TRANSPORT PROTEIN FEPE"/>
    <property type="match status" value="1"/>
</dbReference>
<organism evidence="10 11">
    <name type="scientific">Paenibacillus algicola</name>
    <dbReference type="NCBI Taxonomy" id="2565926"/>
    <lineage>
        <taxon>Bacteria</taxon>
        <taxon>Bacillati</taxon>
        <taxon>Bacillota</taxon>
        <taxon>Bacilli</taxon>
        <taxon>Bacillales</taxon>
        <taxon>Paenibacillaceae</taxon>
        <taxon>Paenibacillus</taxon>
    </lineage>
</organism>
<dbReference type="Pfam" id="PF02706">
    <property type="entry name" value="Wzz"/>
    <property type="match status" value="1"/>
</dbReference>
<dbReference type="Proteomes" id="UP000300879">
    <property type="component" value="Chromosome"/>
</dbReference>
<accession>A0A4P8XRF4</accession>
<keyword evidence="6 8" id="KW-0472">Membrane</keyword>
<dbReference type="PANTHER" id="PTHR32309">
    <property type="entry name" value="TYROSINE-PROTEIN KINASE"/>
    <property type="match status" value="1"/>
</dbReference>
<proteinExistence type="inferred from homology"/>
<dbReference type="InterPro" id="IPR003856">
    <property type="entry name" value="LPS_length_determ_N"/>
</dbReference>
<protein>
    <submittedName>
        <fullName evidence="10">Lipopolysaccharide biosynthesis protein</fullName>
    </submittedName>
</protein>
<evidence type="ECO:0000313" key="11">
    <source>
        <dbReference type="Proteomes" id="UP000300879"/>
    </source>
</evidence>
<keyword evidence="11" id="KW-1185">Reference proteome</keyword>
<evidence type="ECO:0000313" key="10">
    <source>
        <dbReference type="EMBL" id="QCT03059.1"/>
    </source>
</evidence>